<keyword evidence="1" id="KW-0862">Zinc</keyword>
<evidence type="ECO:0000313" key="3">
    <source>
        <dbReference type="EMBL" id="CAH3177902.1"/>
    </source>
</evidence>
<comment type="caution">
    <text evidence="3">The sequence shown here is derived from an EMBL/GenBank/DDBJ whole genome shotgun (WGS) entry which is preliminary data.</text>
</comment>
<sequence length="176" mass="19477">MQQVPQDAKALLKPINSSLNLDTSTILKVITYGATEAVVFARCHRSMTKSEPAHSLQLIIITENKKVSGKCSCVASAGGFCHHFIGLLFYLAHLKQLGFKSIPDDLTCTMAAQRWSVPRTRQIEPQCVDSVLVKKPQEGANYNKFIKNTLYSPARQYPLLGPKRKISSKVSILSLC</sequence>
<keyword evidence="4" id="KW-1185">Reference proteome</keyword>
<name>A0ABN8RI60_9CNID</name>
<evidence type="ECO:0000313" key="4">
    <source>
        <dbReference type="Proteomes" id="UP001159427"/>
    </source>
</evidence>
<accession>A0ABN8RI60</accession>
<keyword evidence="1" id="KW-0479">Metal-binding</keyword>
<protein>
    <recommendedName>
        <fullName evidence="2">SWIM-type domain-containing protein</fullName>
    </recommendedName>
</protein>
<evidence type="ECO:0000256" key="1">
    <source>
        <dbReference type="PROSITE-ProRule" id="PRU00325"/>
    </source>
</evidence>
<dbReference type="Proteomes" id="UP001159427">
    <property type="component" value="Unassembled WGS sequence"/>
</dbReference>
<proteinExistence type="predicted"/>
<dbReference type="InterPro" id="IPR007527">
    <property type="entry name" value="Znf_SWIM"/>
</dbReference>
<organism evidence="3 4">
    <name type="scientific">Porites evermanni</name>
    <dbReference type="NCBI Taxonomy" id="104178"/>
    <lineage>
        <taxon>Eukaryota</taxon>
        <taxon>Metazoa</taxon>
        <taxon>Cnidaria</taxon>
        <taxon>Anthozoa</taxon>
        <taxon>Hexacorallia</taxon>
        <taxon>Scleractinia</taxon>
        <taxon>Fungiina</taxon>
        <taxon>Poritidae</taxon>
        <taxon>Porites</taxon>
    </lineage>
</organism>
<gene>
    <name evidence="3" type="ORF">PEVE_00011481</name>
</gene>
<feature type="domain" description="SWIM-type" evidence="2">
    <location>
        <begin position="56"/>
        <end position="92"/>
    </location>
</feature>
<keyword evidence="1" id="KW-0863">Zinc-finger</keyword>
<dbReference type="PROSITE" id="PS50966">
    <property type="entry name" value="ZF_SWIM"/>
    <property type="match status" value="1"/>
</dbReference>
<reference evidence="3 4" key="1">
    <citation type="submission" date="2022-05" db="EMBL/GenBank/DDBJ databases">
        <authorList>
            <consortium name="Genoscope - CEA"/>
            <person name="William W."/>
        </authorList>
    </citation>
    <scope>NUCLEOTIDE SEQUENCE [LARGE SCALE GENOMIC DNA]</scope>
</reference>
<dbReference type="EMBL" id="CALNXI010001829">
    <property type="protein sequence ID" value="CAH3177902.1"/>
    <property type="molecule type" value="Genomic_DNA"/>
</dbReference>
<evidence type="ECO:0000259" key="2">
    <source>
        <dbReference type="PROSITE" id="PS50966"/>
    </source>
</evidence>